<dbReference type="PANTHER" id="PTHR40733">
    <property type="entry name" value="ZINC-RIBBON RNA-BINDING PROTEIN INVOLVED IN TRANSLATION-RELATED"/>
    <property type="match status" value="1"/>
</dbReference>
<reference evidence="2" key="1">
    <citation type="journal article" date="2020" name="mSystems">
        <title>Genome- and Community-Level Interaction Insights into Carbon Utilization and Element Cycling Functions of Hydrothermarchaeota in Hydrothermal Sediment.</title>
        <authorList>
            <person name="Zhou Z."/>
            <person name="Liu Y."/>
            <person name="Xu W."/>
            <person name="Pan J."/>
            <person name="Luo Z.H."/>
            <person name="Li M."/>
        </authorList>
    </citation>
    <scope>NUCLEOTIDE SEQUENCE [LARGE SCALE GENOMIC DNA]</scope>
    <source>
        <strain evidence="2">SpSt-125</strain>
    </source>
</reference>
<dbReference type="EMBL" id="DSEU01000027">
    <property type="protein sequence ID" value="HEM66712.1"/>
    <property type="molecule type" value="Genomic_DNA"/>
</dbReference>
<dbReference type="NCBIfam" id="NF011481">
    <property type="entry name" value="PRK14890.1"/>
    <property type="match status" value="1"/>
</dbReference>
<organism evidence="2">
    <name type="scientific">Ignisphaera aggregans</name>
    <dbReference type="NCBI Taxonomy" id="334771"/>
    <lineage>
        <taxon>Archaea</taxon>
        <taxon>Thermoproteota</taxon>
        <taxon>Thermoprotei</taxon>
        <taxon>Desulfurococcales</taxon>
        <taxon>Desulfurococcaceae</taxon>
        <taxon>Ignisphaera</taxon>
    </lineage>
</organism>
<gene>
    <name evidence="2" type="ORF">ENO26_03950</name>
</gene>
<accession>A0A7J2U3F8</accession>
<protein>
    <submittedName>
        <fullName evidence="2">DUF1610 domain-containing protein</fullName>
    </submittedName>
</protein>
<name>A0A7J2U3F8_9CREN</name>
<dbReference type="AlphaFoldDB" id="A0A7J2U3F8"/>
<feature type="domain" description="Small zinc finger protein HVO-2753-like zinc-binding pocket" evidence="1">
    <location>
        <begin position="4"/>
        <end position="49"/>
    </location>
</feature>
<comment type="caution">
    <text evidence="2">The sequence shown here is derived from an EMBL/GenBank/DDBJ whole genome shotgun (WGS) entry which is preliminary data.</text>
</comment>
<sequence length="53" mass="5834">MKVCSSCKKPIAPDEKAVSFKCPNCGAVTIWRCYKCRTMGVPYKCPNCGFEGP</sequence>
<dbReference type="PANTHER" id="PTHR40733:SF1">
    <property type="entry name" value="SMALL ZINC FINGER PROTEIN HVO-2753-LIKE ZINC-BINDING POCKET DOMAIN-CONTAINING PROTEIN"/>
    <property type="match status" value="1"/>
</dbReference>
<dbReference type="Pfam" id="PF07754">
    <property type="entry name" value="HVO_2753_ZBP"/>
    <property type="match status" value="1"/>
</dbReference>
<evidence type="ECO:0000313" key="2">
    <source>
        <dbReference type="EMBL" id="HEM66712.1"/>
    </source>
</evidence>
<proteinExistence type="predicted"/>
<dbReference type="InterPro" id="IPR044720">
    <property type="entry name" value="HVO_2753-like"/>
</dbReference>
<dbReference type="InterPro" id="IPR011668">
    <property type="entry name" value="HVO_2753-like_ZBP"/>
</dbReference>
<evidence type="ECO:0000259" key="1">
    <source>
        <dbReference type="Pfam" id="PF07754"/>
    </source>
</evidence>